<dbReference type="EMBL" id="BQNB010013155">
    <property type="protein sequence ID" value="GJT12535.1"/>
    <property type="molecule type" value="Genomic_DNA"/>
</dbReference>
<evidence type="ECO:0000256" key="1">
    <source>
        <dbReference type="SAM" id="MobiDB-lite"/>
    </source>
</evidence>
<reference evidence="2" key="1">
    <citation type="journal article" date="2022" name="Int. J. Mol. Sci.">
        <title>Draft Genome of Tanacetum Coccineum: Genomic Comparison of Closely Related Tanacetum-Family Plants.</title>
        <authorList>
            <person name="Yamashiro T."/>
            <person name="Shiraishi A."/>
            <person name="Nakayama K."/>
            <person name="Satake H."/>
        </authorList>
    </citation>
    <scope>NUCLEOTIDE SEQUENCE</scope>
</reference>
<evidence type="ECO:0000313" key="2">
    <source>
        <dbReference type="EMBL" id="GJT12535.1"/>
    </source>
</evidence>
<gene>
    <name evidence="2" type="ORF">Tco_0859577</name>
</gene>
<name>A0ABQ5BCF9_9ASTR</name>
<feature type="non-terminal residue" evidence="2">
    <location>
        <position position="1"/>
    </location>
</feature>
<reference evidence="2" key="2">
    <citation type="submission" date="2022-01" db="EMBL/GenBank/DDBJ databases">
        <authorList>
            <person name="Yamashiro T."/>
            <person name="Shiraishi A."/>
            <person name="Satake H."/>
            <person name="Nakayama K."/>
        </authorList>
    </citation>
    <scope>NUCLEOTIDE SEQUENCE</scope>
</reference>
<sequence length="89" mass="8587">VNKARVGLAAVELSPTSYPDVRAVRHNLLRGGNSTLGMSSLRSTSGGMNSDAGSGGSGGDGNGDDVGTCGGKNSDDGIGGNGGDSCSGW</sequence>
<feature type="region of interest" description="Disordered" evidence="1">
    <location>
        <begin position="30"/>
        <end position="89"/>
    </location>
</feature>
<protein>
    <submittedName>
        <fullName evidence="2">Uncharacterized protein</fullName>
    </submittedName>
</protein>
<dbReference type="Proteomes" id="UP001151760">
    <property type="component" value="Unassembled WGS sequence"/>
</dbReference>
<accession>A0ABQ5BCF9</accession>
<comment type="caution">
    <text evidence="2">The sequence shown here is derived from an EMBL/GenBank/DDBJ whole genome shotgun (WGS) entry which is preliminary data.</text>
</comment>
<proteinExistence type="predicted"/>
<feature type="compositionally biased region" description="Polar residues" evidence="1">
    <location>
        <begin position="32"/>
        <end position="44"/>
    </location>
</feature>
<keyword evidence="3" id="KW-1185">Reference proteome</keyword>
<feature type="compositionally biased region" description="Gly residues" evidence="1">
    <location>
        <begin position="77"/>
        <end position="89"/>
    </location>
</feature>
<evidence type="ECO:0000313" key="3">
    <source>
        <dbReference type="Proteomes" id="UP001151760"/>
    </source>
</evidence>
<organism evidence="2 3">
    <name type="scientific">Tanacetum coccineum</name>
    <dbReference type="NCBI Taxonomy" id="301880"/>
    <lineage>
        <taxon>Eukaryota</taxon>
        <taxon>Viridiplantae</taxon>
        <taxon>Streptophyta</taxon>
        <taxon>Embryophyta</taxon>
        <taxon>Tracheophyta</taxon>
        <taxon>Spermatophyta</taxon>
        <taxon>Magnoliopsida</taxon>
        <taxon>eudicotyledons</taxon>
        <taxon>Gunneridae</taxon>
        <taxon>Pentapetalae</taxon>
        <taxon>asterids</taxon>
        <taxon>campanulids</taxon>
        <taxon>Asterales</taxon>
        <taxon>Asteraceae</taxon>
        <taxon>Asteroideae</taxon>
        <taxon>Anthemideae</taxon>
        <taxon>Anthemidinae</taxon>
        <taxon>Tanacetum</taxon>
    </lineage>
</organism>